<feature type="transmembrane region" description="Helical" evidence="6">
    <location>
        <begin position="242"/>
        <end position="260"/>
    </location>
</feature>
<dbReference type="OrthoDB" id="296386at2759"/>
<evidence type="ECO:0000256" key="1">
    <source>
        <dbReference type="ARBA" id="ARBA00004141"/>
    </source>
</evidence>
<feature type="transmembrane region" description="Helical" evidence="6">
    <location>
        <begin position="313"/>
        <end position="336"/>
    </location>
</feature>
<dbReference type="Pfam" id="PF04547">
    <property type="entry name" value="Anoctamin"/>
    <property type="match status" value="1"/>
</dbReference>
<dbReference type="CTD" id="566425"/>
<dbReference type="InterPro" id="IPR049452">
    <property type="entry name" value="Anoctamin_TM"/>
</dbReference>
<feature type="transmembrane region" description="Helical" evidence="6">
    <location>
        <begin position="592"/>
        <end position="614"/>
    </location>
</feature>
<keyword evidence="3 6" id="KW-0812">Transmembrane</keyword>
<dbReference type="PANTHER" id="PTHR12308">
    <property type="entry name" value="ANOCTAMIN"/>
    <property type="match status" value="1"/>
</dbReference>
<organism evidence="8 9">
    <name type="scientific">Anabas testudineus</name>
    <name type="common">Climbing perch</name>
    <name type="synonym">Anthias testudineus</name>
    <dbReference type="NCBI Taxonomy" id="64144"/>
    <lineage>
        <taxon>Eukaryota</taxon>
        <taxon>Metazoa</taxon>
        <taxon>Chordata</taxon>
        <taxon>Craniata</taxon>
        <taxon>Vertebrata</taxon>
        <taxon>Euteleostomi</taxon>
        <taxon>Actinopterygii</taxon>
        <taxon>Neopterygii</taxon>
        <taxon>Teleostei</taxon>
        <taxon>Neoteleostei</taxon>
        <taxon>Acanthomorphata</taxon>
        <taxon>Anabantaria</taxon>
        <taxon>Anabantiformes</taxon>
        <taxon>Anabantoidei</taxon>
        <taxon>Anabantidae</taxon>
        <taxon>Anabas</taxon>
    </lineage>
</organism>
<keyword evidence="5 6" id="KW-0472">Membrane</keyword>
<sequence>MLQGSSVDNSGPSFTPLVVLELASDAKEETIAWLMGRIKDQQQNGGAELLVEQLGPGVSTQEKYNPNIFLVGASWQRLLSGAEDLGLFKEFSDGSMRAFTCANKLNFKEFKGDGDSFLSMAECQYIIKHELDTLRAKDETHVPGYTQTKLYPGKSIVRRLQSKGILIQMFPLHEKEALKRLSFSWYKKVKLSLQPLDDIKHYYGEGQALYFGFLEYFTFALVPLALIGVPYYLFDLDDYDRYVIYAVFNLVWCTVILELWKRFSASLAYRWGTLSRKKAFEEPRPGFHGVLGFNPVTGREEPLYPNTKRQLRVYLVSLPFVLLCLYLSFCVMMIYFLMEGWALSVHDEEPTFWTGILLFIPSIIYAVVIEIMNLIYRYAAEFLTEWENHRLESSYQNHLVLKVLVFNFFNCFASLFYIAFVMQDMVLLRQSLATLLITSQILNQFMEAFLPYWLQRRRNKKMIHKVRKIRTLEGKELPLTEQVRLEAHMSTYLGTFDDYLELFLLFGYVSLFSCVYPLAAVLVVLNNITEVYSDAFKMCHVFKRPFSDPAADIGVWQLAFETMSVIAVVTNCALIGMSPQVKTYFLDSETQLILWTVAVEHVLLAFKFILTFVIPDVPKHIQIKLARLEFESLEALKKKKMLEASEFSKNVQ</sequence>
<name>A0A3Q1GZ02_ANATE</name>
<evidence type="ECO:0000256" key="5">
    <source>
        <dbReference type="ARBA" id="ARBA00023136"/>
    </source>
</evidence>
<evidence type="ECO:0000259" key="7">
    <source>
        <dbReference type="Pfam" id="PF04547"/>
    </source>
</evidence>
<comment type="subcellular location">
    <subcellularLocation>
        <location evidence="1 6">Membrane</location>
        <topology evidence="1 6">Multi-pass membrane protein</topology>
    </subcellularLocation>
</comment>
<feature type="transmembrane region" description="Helical" evidence="6">
    <location>
        <begin position="432"/>
        <end position="454"/>
    </location>
</feature>
<feature type="transmembrane region" description="Helical" evidence="6">
    <location>
        <begin position="399"/>
        <end position="420"/>
    </location>
</feature>
<keyword evidence="4 6" id="KW-1133">Transmembrane helix</keyword>
<dbReference type="OMA" id="YENHRTA"/>
<keyword evidence="9" id="KW-1185">Reference proteome</keyword>
<feature type="transmembrane region" description="Helical" evidence="6">
    <location>
        <begin position="208"/>
        <end position="230"/>
    </location>
</feature>
<feature type="transmembrane region" description="Helical" evidence="6">
    <location>
        <begin position="356"/>
        <end position="378"/>
    </location>
</feature>
<evidence type="ECO:0000256" key="6">
    <source>
        <dbReference type="RuleBase" id="RU280814"/>
    </source>
</evidence>
<evidence type="ECO:0000256" key="4">
    <source>
        <dbReference type="ARBA" id="ARBA00022989"/>
    </source>
</evidence>
<evidence type="ECO:0000313" key="9">
    <source>
        <dbReference type="Proteomes" id="UP000265040"/>
    </source>
</evidence>
<dbReference type="Proteomes" id="UP000265040">
    <property type="component" value="Chromosome 16"/>
</dbReference>
<dbReference type="GO" id="GO:0005254">
    <property type="term" value="F:chloride channel activity"/>
    <property type="evidence" value="ECO:0007669"/>
    <property type="project" value="TreeGrafter"/>
</dbReference>
<dbReference type="PANTHER" id="PTHR12308:SF40">
    <property type="entry name" value="ANOCTAMIN-10"/>
    <property type="match status" value="1"/>
</dbReference>
<proteinExistence type="inferred from homology"/>
<feature type="transmembrane region" description="Helical" evidence="6">
    <location>
        <begin position="502"/>
        <end position="525"/>
    </location>
</feature>
<reference evidence="8" key="2">
    <citation type="submission" date="2025-08" db="UniProtKB">
        <authorList>
            <consortium name="Ensembl"/>
        </authorList>
    </citation>
    <scope>IDENTIFICATION</scope>
</reference>
<dbReference type="RefSeq" id="XP_026227594.1">
    <property type="nucleotide sequence ID" value="XM_026371809.1"/>
</dbReference>
<dbReference type="GO" id="GO:0005886">
    <property type="term" value="C:plasma membrane"/>
    <property type="evidence" value="ECO:0007669"/>
    <property type="project" value="TreeGrafter"/>
</dbReference>
<evidence type="ECO:0000256" key="3">
    <source>
        <dbReference type="ARBA" id="ARBA00022692"/>
    </source>
</evidence>
<dbReference type="Ensembl" id="ENSATET00000000138.3">
    <property type="protein sequence ID" value="ENSATEP00000000130.1"/>
    <property type="gene ID" value="ENSATEG00000000058.3"/>
</dbReference>
<accession>A0A3Q1GZ02</accession>
<evidence type="ECO:0000313" key="8">
    <source>
        <dbReference type="Ensembl" id="ENSATEP00000000130.1"/>
    </source>
</evidence>
<dbReference type="InterPro" id="IPR007632">
    <property type="entry name" value="Anoctamin"/>
</dbReference>
<reference evidence="8" key="1">
    <citation type="submission" date="2021-04" db="EMBL/GenBank/DDBJ databases">
        <authorList>
            <consortium name="Wellcome Sanger Institute Data Sharing"/>
        </authorList>
    </citation>
    <scope>NUCLEOTIDE SEQUENCE [LARGE SCALE GENOMIC DNA]</scope>
</reference>
<dbReference type="GeneID" id="113169982"/>
<comment type="similarity">
    <text evidence="2 6">Belongs to the anoctamin family.</text>
</comment>
<dbReference type="GeneTree" id="ENSGT00940000157537"/>
<reference evidence="8" key="3">
    <citation type="submission" date="2025-09" db="UniProtKB">
        <authorList>
            <consortium name="Ensembl"/>
        </authorList>
    </citation>
    <scope>IDENTIFICATION</scope>
</reference>
<feature type="domain" description="Anoctamin transmembrane" evidence="7">
    <location>
        <begin position="199"/>
        <end position="627"/>
    </location>
</feature>
<evidence type="ECO:0000256" key="2">
    <source>
        <dbReference type="ARBA" id="ARBA00009671"/>
    </source>
</evidence>
<protein>
    <recommendedName>
        <fullName evidence="6">Anoctamin</fullName>
    </recommendedName>
</protein>
<dbReference type="AlphaFoldDB" id="A0A3Q1GZ02"/>
<dbReference type="STRING" id="64144.ENSATEP00000000130"/>